<keyword evidence="10 11" id="KW-0472">Membrane</keyword>
<evidence type="ECO:0000256" key="7">
    <source>
        <dbReference type="ARBA" id="ARBA00022958"/>
    </source>
</evidence>
<comment type="subunit">
    <text evidence="11">The system is composed of three essential subunits: KdpA, KdpB and KdpC.</text>
</comment>
<keyword evidence="1 11" id="KW-0813">Transport</keyword>
<evidence type="ECO:0000256" key="11">
    <source>
        <dbReference type="HAMAP-Rule" id="MF_00276"/>
    </source>
</evidence>
<reference evidence="12" key="1">
    <citation type="submission" date="2021-01" db="EMBL/GenBank/DDBJ databases">
        <title>KCTC 19127 draft genome.</title>
        <authorList>
            <person name="An D."/>
        </authorList>
    </citation>
    <scope>NUCLEOTIDE SEQUENCE</scope>
    <source>
        <strain evidence="12">KCTC 19127</strain>
    </source>
</reference>
<dbReference type="Proteomes" id="UP000663801">
    <property type="component" value="Unassembled WGS sequence"/>
</dbReference>
<keyword evidence="6 11" id="KW-0067">ATP-binding</keyword>
<keyword evidence="7 11" id="KW-0630">Potassium</keyword>
<comment type="function">
    <text evidence="11">Part of the high-affinity ATP-driven potassium transport (or Kdp) system, which catalyzes the hydrolysis of ATP coupled with the electrogenic transport of potassium into the cytoplasm. This subunit acts as a catalytic chaperone that increases the ATP-binding affinity of the ATP-hydrolyzing subunit KdpB by the formation of a transient KdpB/KdpC/ATP ternary complex.</text>
</comment>
<evidence type="ECO:0000256" key="4">
    <source>
        <dbReference type="ARBA" id="ARBA00022692"/>
    </source>
</evidence>
<evidence type="ECO:0000256" key="9">
    <source>
        <dbReference type="ARBA" id="ARBA00023065"/>
    </source>
</evidence>
<dbReference type="AlphaFoldDB" id="A0A938YN63"/>
<gene>
    <name evidence="11" type="primary">kdpC</name>
    <name evidence="12" type="ORF">JL107_14335</name>
</gene>
<keyword evidence="3 11" id="KW-0633">Potassium transport</keyword>
<evidence type="ECO:0000256" key="6">
    <source>
        <dbReference type="ARBA" id="ARBA00022840"/>
    </source>
</evidence>
<dbReference type="Pfam" id="PF02669">
    <property type="entry name" value="KdpC"/>
    <property type="match status" value="1"/>
</dbReference>
<dbReference type="InterPro" id="IPR003820">
    <property type="entry name" value="KdpC"/>
</dbReference>
<evidence type="ECO:0000256" key="2">
    <source>
        <dbReference type="ARBA" id="ARBA00022475"/>
    </source>
</evidence>
<name>A0A938YN63_9ACTN</name>
<keyword evidence="8 11" id="KW-1133">Transmembrane helix</keyword>
<organism evidence="12 13">
    <name type="scientific">Nakamurella flavida</name>
    <dbReference type="NCBI Taxonomy" id="363630"/>
    <lineage>
        <taxon>Bacteria</taxon>
        <taxon>Bacillati</taxon>
        <taxon>Actinomycetota</taxon>
        <taxon>Actinomycetes</taxon>
        <taxon>Nakamurellales</taxon>
        <taxon>Nakamurellaceae</taxon>
        <taxon>Nakamurella</taxon>
    </lineage>
</organism>
<evidence type="ECO:0000313" key="12">
    <source>
        <dbReference type="EMBL" id="MBM9477626.1"/>
    </source>
</evidence>
<dbReference type="PANTHER" id="PTHR30042">
    <property type="entry name" value="POTASSIUM-TRANSPORTING ATPASE C CHAIN"/>
    <property type="match status" value="1"/>
</dbReference>
<proteinExistence type="inferred from homology"/>
<evidence type="ECO:0000256" key="8">
    <source>
        <dbReference type="ARBA" id="ARBA00022989"/>
    </source>
</evidence>
<keyword evidence="2 11" id="KW-1003">Cell membrane</keyword>
<dbReference type="PIRSF" id="PIRSF001296">
    <property type="entry name" value="K_ATPase_KdpC"/>
    <property type="match status" value="1"/>
</dbReference>
<keyword evidence="9 11" id="KW-0406">Ion transport</keyword>
<evidence type="ECO:0000256" key="1">
    <source>
        <dbReference type="ARBA" id="ARBA00022448"/>
    </source>
</evidence>
<dbReference type="HAMAP" id="MF_00276">
    <property type="entry name" value="KdpC"/>
    <property type="match status" value="1"/>
</dbReference>
<dbReference type="GO" id="GO:0008556">
    <property type="term" value="F:P-type potassium transmembrane transporter activity"/>
    <property type="evidence" value="ECO:0007669"/>
    <property type="project" value="InterPro"/>
</dbReference>
<dbReference type="EMBL" id="JAERWL010000011">
    <property type="protein sequence ID" value="MBM9477626.1"/>
    <property type="molecule type" value="Genomic_DNA"/>
</dbReference>
<evidence type="ECO:0000256" key="3">
    <source>
        <dbReference type="ARBA" id="ARBA00022538"/>
    </source>
</evidence>
<comment type="subcellular location">
    <subcellularLocation>
        <location evidence="11">Cell membrane</location>
        <topology evidence="11">Single-pass membrane protein</topology>
    </subcellularLocation>
</comment>
<sequence length="214" mass="22026">MRITSALRQLGGALRVLLLLTVVLGVLYPAFVWGASRLGTAAAEGAPLRDSNGCVVGSELIGVDPQVPAGTPDPYFHLRLDGDPTADDTAVGALTPGDPSAADANDMGPNNDTLLAFVQERRQVIADREGVDPAAVPADAVTGSASSIDPQISPAYATLQVARVARVTGLPTDRVQALVDEHTQGRQLGFLGEERVDVPALNVALGLTAPTCTG</sequence>
<dbReference type="RefSeq" id="WP_205257745.1">
    <property type="nucleotide sequence ID" value="NZ_BAAAPV010000005.1"/>
</dbReference>
<evidence type="ECO:0000256" key="5">
    <source>
        <dbReference type="ARBA" id="ARBA00022741"/>
    </source>
</evidence>
<keyword evidence="13" id="KW-1185">Reference proteome</keyword>
<dbReference type="GO" id="GO:0005886">
    <property type="term" value="C:plasma membrane"/>
    <property type="evidence" value="ECO:0007669"/>
    <property type="project" value="UniProtKB-SubCell"/>
</dbReference>
<keyword evidence="4 11" id="KW-0812">Transmembrane</keyword>
<protein>
    <recommendedName>
        <fullName evidence="11">Potassium-transporting ATPase KdpC subunit</fullName>
    </recommendedName>
    <alternativeName>
        <fullName evidence="11">ATP phosphohydrolase [potassium-transporting] C chain</fullName>
    </alternativeName>
    <alternativeName>
        <fullName evidence="11">Potassium-binding and translocating subunit C</fullName>
    </alternativeName>
    <alternativeName>
        <fullName evidence="11">Potassium-translocating ATPase C chain</fullName>
    </alternativeName>
</protein>
<comment type="similarity">
    <text evidence="11">Belongs to the KdpC family.</text>
</comment>
<evidence type="ECO:0000313" key="13">
    <source>
        <dbReference type="Proteomes" id="UP000663801"/>
    </source>
</evidence>
<evidence type="ECO:0000256" key="10">
    <source>
        <dbReference type="ARBA" id="ARBA00023136"/>
    </source>
</evidence>
<dbReference type="GO" id="GO:0005524">
    <property type="term" value="F:ATP binding"/>
    <property type="evidence" value="ECO:0007669"/>
    <property type="project" value="UniProtKB-UniRule"/>
</dbReference>
<accession>A0A938YN63</accession>
<dbReference type="PANTHER" id="PTHR30042:SF2">
    <property type="entry name" value="POTASSIUM-TRANSPORTING ATPASE KDPC SUBUNIT"/>
    <property type="match status" value="1"/>
</dbReference>
<keyword evidence="5 11" id="KW-0547">Nucleotide-binding</keyword>
<comment type="caution">
    <text evidence="12">The sequence shown here is derived from an EMBL/GenBank/DDBJ whole genome shotgun (WGS) entry which is preliminary data.</text>
</comment>